<protein>
    <recommendedName>
        <fullName evidence="2">TonB-dependent receptor plug domain-containing protein</fullName>
    </recommendedName>
</protein>
<keyword evidence="1" id="KW-0998">Cell outer membrane</keyword>
<dbReference type="EMBL" id="JPRO01000023">
    <property type="protein sequence ID" value="KFE97893.1"/>
    <property type="molecule type" value="Genomic_DNA"/>
</dbReference>
<comment type="subcellular location">
    <subcellularLocation>
        <location evidence="1">Cell outer membrane</location>
        <topology evidence="1">Multi-pass membrane protein</topology>
    </subcellularLocation>
</comment>
<keyword evidence="1" id="KW-1134">Transmembrane beta strand</keyword>
<gene>
    <name evidence="3" type="ORF">IX38_19710</name>
</gene>
<dbReference type="RefSeq" id="WP_034707475.1">
    <property type="nucleotide sequence ID" value="NZ_JPRO01000023.1"/>
</dbReference>
<dbReference type="Pfam" id="PF07715">
    <property type="entry name" value="Plug"/>
    <property type="match status" value="1"/>
</dbReference>
<evidence type="ECO:0000259" key="2">
    <source>
        <dbReference type="Pfam" id="PF07715"/>
    </source>
</evidence>
<feature type="domain" description="TonB-dependent receptor plug" evidence="2">
    <location>
        <begin position="126"/>
        <end position="231"/>
    </location>
</feature>
<reference evidence="3 4" key="1">
    <citation type="submission" date="2014-07" db="EMBL/GenBank/DDBJ databases">
        <title>Genome of Chryseobacterium luteum DSM 18605.</title>
        <authorList>
            <person name="Stropko S.J."/>
            <person name="Pipes S.E."/>
            <person name="Newman J.D."/>
        </authorList>
    </citation>
    <scope>NUCLEOTIDE SEQUENCE [LARGE SCALE GENOMIC DNA]</scope>
    <source>
        <strain evidence="3 4">DSM 18605</strain>
    </source>
</reference>
<keyword evidence="1" id="KW-0472">Membrane</keyword>
<dbReference type="InterPro" id="IPR012910">
    <property type="entry name" value="Plug_dom"/>
</dbReference>
<sequence length="240" mass="26170">MKITIPKPCHENWETMSPDAKGRFCSACSRTVRDFTIASDEEIIDLFADSSENICGKFHESQLNRNLQYSYLNSMFMKFAAGFILTAGGLVSVNAQQNITNDTLKTEEIKEVVVLGFNKQKNQKMMLGAITVIPAEALVNTKENATAGLSPNLSGLMVSQMPGTNSGGQKIRIGGAHITSGNNQKPLVVMDKKIISLKDLEEVDPNSIKTMNILKASAATALYGEKAKNGVIIITTRKRK</sequence>
<dbReference type="Proteomes" id="UP000028703">
    <property type="component" value="Unassembled WGS sequence"/>
</dbReference>
<keyword evidence="1" id="KW-0812">Transmembrane</keyword>
<organism evidence="3 4">
    <name type="scientific">Chryseobacterium luteum</name>
    <dbReference type="NCBI Taxonomy" id="421531"/>
    <lineage>
        <taxon>Bacteria</taxon>
        <taxon>Pseudomonadati</taxon>
        <taxon>Bacteroidota</taxon>
        <taxon>Flavobacteriia</taxon>
        <taxon>Flavobacteriales</taxon>
        <taxon>Weeksellaceae</taxon>
        <taxon>Chryseobacterium group</taxon>
        <taxon>Chryseobacterium</taxon>
    </lineage>
</organism>
<dbReference type="GO" id="GO:0009279">
    <property type="term" value="C:cell outer membrane"/>
    <property type="evidence" value="ECO:0007669"/>
    <property type="project" value="UniProtKB-SubCell"/>
</dbReference>
<proteinExistence type="inferred from homology"/>
<dbReference type="STRING" id="421531.IX38_19710"/>
<comment type="similarity">
    <text evidence="1">Belongs to the TonB-dependent receptor family.</text>
</comment>
<dbReference type="InterPro" id="IPR039426">
    <property type="entry name" value="TonB-dep_rcpt-like"/>
</dbReference>
<evidence type="ECO:0000256" key="1">
    <source>
        <dbReference type="PROSITE-ProRule" id="PRU01360"/>
    </source>
</evidence>
<dbReference type="PROSITE" id="PS52016">
    <property type="entry name" value="TONB_DEPENDENT_REC_3"/>
    <property type="match status" value="1"/>
</dbReference>
<dbReference type="eggNOG" id="COG4771">
    <property type="taxonomic scope" value="Bacteria"/>
</dbReference>
<keyword evidence="4" id="KW-1185">Reference proteome</keyword>
<dbReference type="OrthoDB" id="7432683at2"/>
<evidence type="ECO:0000313" key="4">
    <source>
        <dbReference type="Proteomes" id="UP000028703"/>
    </source>
</evidence>
<dbReference type="InterPro" id="IPR037066">
    <property type="entry name" value="Plug_dom_sf"/>
</dbReference>
<comment type="caution">
    <text evidence="3">The sequence shown here is derived from an EMBL/GenBank/DDBJ whole genome shotgun (WGS) entry which is preliminary data.</text>
</comment>
<dbReference type="AlphaFoldDB" id="A0A085Z0D0"/>
<name>A0A085Z0D0_9FLAO</name>
<dbReference type="SUPFAM" id="SSF56935">
    <property type="entry name" value="Porins"/>
    <property type="match status" value="1"/>
</dbReference>
<dbReference type="Gene3D" id="2.170.130.10">
    <property type="entry name" value="TonB-dependent receptor, plug domain"/>
    <property type="match status" value="1"/>
</dbReference>
<keyword evidence="1" id="KW-0813">Transport</keyword>
<evidence type="ECO:0000313" key="3">
    <source>
        <dbReference type="EMBL" id="KFE97893.1"/>
    </source>
</evidence>
<accession>A0A085Z0D0</accession>